<evidence type="ECO:0000259" key="9">
    <source>
        <dbReference type="PROSITE" id="PS51012"/>
    </source>
</evidence>
<feature type="transmembrane region" description="Helical" evidence="8">
    <location>
        <begin position="21"/>
        <end position="40"/>
    </location>
</feature>
<dbReference type="RefSeq" id="WP_187467147.1">
    <property type="nucleotide sequence ID" value="NZ_JACSIT010000118.1"/>
</dbReference>
<keyword evidence="3" id="KW-0813">Transport</keyword>
<keyword evidence="7 8" id="KW-0472">Membrane</keyword>
<feature type="transmembrane region" description="Helical" evidence="8">
    <location>
        <begin position="284"/>
        <end position="304"/>
    </location>
</feature>
<comment type="subcellular location">
    <subcellularLocation>
        <location evidence="1">Cell membrane</location>
        <topology evidence="1">Multi-pass membrane protein</topology>
    </subcellularLocation>
</comment>
<feature type="transmembrane region" description="Helical" evidence="8">
    <location>
        <begin position="249"/>
        <end position="272"/>
    </location>
</feature>
<evidence type="ECO:0000256" key="6">
    <source>
        <dbReference type="ARBA" id="ARBA00022989"/>
    </source>
</evidence>
<keyword evidence="5 8" id="KW-0812">Transmembrane</keyword>
<dbReference type="Proteomes" id="UP000650081">
    <property type="component" value="Unassembled WGS sequence"/>
</dbReference>
<dbReference type="GO" id="GO:0140359">
    <property type="term" value="F:ABC-type transporter activity"/>
    <property type="evidence" value="ECO:0007669"/>
    <property type="project" value="InterPro"/>
</dbReference>
<dbReference type="GO" id="GO:0005886">
    <property type="term" value="C:plasma membrane"/>
    <property type="evidence" value="ECO:0007669"/>
    <property type="project" value="UniProtKB-SubCell"/>
</dbReference>
<protein>
    <submittedName>
        <fullName evidence="10">ABC transporter permease</fullName>
    </submittedName>
</protein>
<evidence type="ECO:0000313" key="10">
    <source>
        <dbReference type="EMBL" id="MBC6995096.1"/>
    </source>
</evidence>
<reference evidence="10" key="1">
    <citation type="submission" date="2020-08" db="EMBL/GenBank/DDBJ databases">
        <title>Lewinella bacteria from marine environments.</title>
        <authorList>
            <person name="Zhong Y."/>
        </authorList>
    </citation>
    <scope>NUCLEOTIDE SEQUENCE</scope>
    <source>
        <strain evidence="10">KCTC 42187</strain>
    </source>
</reference>
<feature type="transmembrane region" description="Helical" evidence="8">
    <location>
        <begin position="340"/>
        <end position="362"/>
    </location>
</feature>
<dbReference type="PANTHER" id="PTHR30294:SF29">
    <property type="entry name" value="MULTIDRUG ABC TRANSPORTER PERMEASE YBHS-RELATED"/>
    <property type="match status" value="1"/>
</dbReference>
<comment type="caution">
    <text evidence="10">The sequence shown here is derived from an EMBL/GenBank/DDBJ whole genome shotgun (WGS) entry which is preliminary data.</text>
</comment>
<evidence type="ECO:0000256" key="4">
    <source>
        <dbReference type="ARBA" id="ARBA00022475"/>
    </source>
</evidence>
<proteinExistence type="inferred from homology"/>
<evidence type="ECO:0000256" key="1">
    <source>
        <dbReference type="ARBA" id="ARBA00004651"/>
    </source>
</evidence>
<sequence length="367" mass="40891">MQSYLAFVRKEFYHILRDTRTLVILFGMPIAQVLIFGYAVTNEFRDAPVAVIDNARDELSRELVHELVSSGYFKLVDQPATADELDALFRAGEVKLGVFIPPDFESDFFRRKQTTLQFLADGSDPNYATTLLNYGSQIVGNFQQRHAGGPENYQVGVEMQLMYNPELISAYNFIPGVVAIILLLISAMMTSLTIAKEKEMGTMDLLLVSPLSPLTIILGKVTPYVLLSMSNALLILLLGYFVFDVPVLGSFWLLTGFCLLYVLTALSLGILISTKASSQQAAMMGSLFSLLMPSMLLSGFIFPITSMPWMLQKVSGVIPATYFIELLKGVMLKGLGMQYLWFPTLVLATMTVVLLSLSWFNFKIRTK</sequence>
<evidence type="ECO:0000256" key="5">
    <source>
        <dbReference type="ARBA" id="ARBA00022692"/>
    </source>
</evidence>
<feature type="domain" description="ABC transmembrane type-2" evidence="9">
    <location>
        <begin position="116"/>
        <end position="365"/>
    </location>
</feature>
<keyword evidence="4" id="KW-1003">Cell membrane</keyword>
<name>A0A923T914_9BACT</name>
<organism evidence="10 11">
    <name type="scientific">Neolewinella lacunae</name>
    <dbReference type="NCBI Taxonomy" id="1517758"/>
    <lineage>
        <taxon>Bacteria</taxon>
        <taxon>Pseudomonadati</taxon>
        <taxon>Bacteroidota</taxon>
        <taxon>Saprospiria</taxon>
        <taxon>Saprospirales</taxon>
        <taxon>Lewinellaceae</taxon>
        <taxon>Neolewinella</taxon>
    </lineage>
</organism>
<dbReference type="Gene3D" id="3.40.1710.10">
    <property type="entry name" value="abc type-2 transporter like domain"/>
    <property type="match status" value="1"/>
</dbReference>
<evidence type="ECO:0000256" key="2">
    <source>
        <dbReference type="ARBA" id="ARBA00007783"/>
    </source>
</evidence>
<dbReference type="EMBL" id="JACSIT010000118">
    <property type="protein sequence ID" value="MBC6995096.1"/>
    <property type="molecule type" value="Genomic_DNA"/>
</dbReference>
<dbReference type="AlphaFoldDB" id="A0A923T914"/>
<dbReference type="InterPro" id="IPR051449">
    <property type="entry name" value="ABC-2_transporter_component"/>
</dbReference>
<keyword evidence="11" id="KW-1185">Reference proteome</keyword>
<dbReference type="InterPro" id="IPR047817">
    <property type="entry name" value="ABC2_TM_bact-type"/>
</dbReference>
<dbReference type="PROSITE" id="PS51012">
    <property type="entry name" value="ABC_TM2"/>
    <property type="match status" value="1"/>
</dbReference>
<comment type="similarity">
    <text evidence="2">Belongs to the ABC-2 integral membrane protein family.</text>
</comment>
<feature type="transmembrane region" description="Helical" evidence="8">
    <location>
        <begin position="224"/>
        <end position="243"/>
    </location>
</feature>
<evidence type="ECO:0000256" key="8">
    <source>
        <dbReference type="SAM" id="Phobius"/>
    </source>
</evidence>
<gene>
    <name evidence="10" type="ORF">H9S92_13030</name>
</gene>
<dbReference type="InterPro" id="IPR013525">
    <property type="entry name" value="ABC2_TM"/>
</dbReference>
<evidence type="ECO:0000313" key="11">
    <source>
        <dbReference type="Proteomes" id="UP000650081"/>
    </source>
</evidence>
<accession>A0A923T914</accession>
<dbReference type="Pfam" id="PF12698">
    <property type="entry name" value="ABC2_membrane_3"/>
    <property type="match status" value="1"/>
</dbReference>
<keyword evidence="6 8" id="KW-1133">Transmembrane helix</keyword>
<evidence type="ECO:0000256" key="7">
    <source>
        <dbReference type="ARBA" id="ARBA00023136"/>
    </source>
</evidence>
<dbReference type="PANTHER" id="PTHR30294">
    <property type="entry name" value="MEMBRANE COMPONENT OF ABC TRANSPORTER YHHJ-RELATED"/>
    <property type="match status" value="1"/>
</dbReference>
<feature type="transmembrane region" description="Helical" evidence="8">
    <location>
        <begin position="173"/>
        <end position="195"/>
    </location>
</feature>
<evidence type="ECO:0000256" key="3">
    <source>
        <dbReference type="ARBA" id="ARBA00022448"/>
    </source>
</evidence>